<keyword evidence="9" id="KW-0472">Membrane</keyword>
<dbReference type="InterPro" id="IPR008250">
    <property type="entry name" value="ATPase_P-typ_transduc_dom_A_sf"/>
</dbReference>
<evidence type="ECO:0000256" key="3">
    <source>
        <dbReference type="ARBA" id="ARBA00022723"/>
    </source>
</evidence>
<dbReference type="STRING" id="121845.A0A3Q0J5L6"/>
<reference evidence="13" key="1">
    <citation type="submission" date="2025-08" db="UniProtKB">
        <authorList>
            <consortium name="RefSeq"/>
        </authorList>
    </citation>
    <scope>IDENTIFICATION</scope>
</reference>
<dbReference type="PaxDb" id="121845-A0A3Q0J5L6"/>
<dbReference type="SUPFAM" id="SSF81665">
    <property type="entry name" value="Calcium ATPase, transmembrane domain M"/>
    <property type="match status" value="1"/>
</dbReference>
<feature type="transmembrane region" description="Helical" evidence="9">
    <location>
        <begin position="267"/>
        <end position="284"/>
    </location>
</feature>
<feature type="domain" description="Cation-transporting P-type ATPase N-terminal" evidence="11">
    <location>
        <begin position="208"/>
        <end position="258"/>
    </location>
</feature>
<feature type="domain" description="P-type ATPase A" evidence="10">
    <location>
        <begin position="18"/>
        <end position="72"/>
    </location>
</feature>
<dbReference type="InterPro" id="IPR059000">
    <property type="entry name" value="ATPase_P-type_domA"/>
</dbReference>
<keyword evidence="4" id="KW-0547">Nucleotide-binding</keyword>
<evidence type="ECO:0000313" key="13">
    <source>
        <dbReference type="RefSeq" id="XP_026683721.1"/>
    </source>
</evidence>
<evidence type="ECO:0000256" key="1">
    <source>
        <dbReference type="ARBA" id="ARBA00004141"/>
    </source>
</evidence>
<evidence type="ECO:0000256" key="8">
    <source>
        <dbReference type="ARBA" id="ARBA00049360"/>
    </source>
</evidence>
<evidence type="ECO:0000256" key="2">
    <source>
        <dbReference type="ARBA" id="ARBA00022553"/>
    </source>
</evidence>
<organism evidence="12 13">
    <name type="scientific">Diaphorina citri</name>
    <name type="common">Asian citrus psyllid</name>
    <dbReference type="NCBI Taxonomy" id="121845"/>
    <lineage>
        <taxon>Eukaryota</taxon>
        <taxon>Metazoa</taxon>
        <taxon>Ecdysozoa</taxon>
        <taxon>Arthropoda</taxon>
        <taxon>Hexapoda</taxon>
        <taxon>Insecta</taxon>
        <taxon>Pterygota</taxon>
        <taxon>Neoptera</taxon>
        <taxon>Paraneoptera</taxon>
        <taxon>Hemiptera</taxon>
        <taxon>Sternorrhyncha</taxon>
        <taxon>Psylloidea</taxon>
        <taxon>Psyllidae</taxon>
        <taxon>Diaphorininae</taxon>
        <taxon>Diaphorina</taxon>
    </lineage>
</organism>
<comment type="catalytic activity">
    <reaction evidence="8">
        <text>ATP + H2O = ADP + phosphate + H(+)</text>
        <dbReference type="Rhea" id="RHEA:13065"/>
        <dbReference type="ChEBI" id="CHEBI:15377"/>
        <dbReference type="ChEBI" id="CHEBI:15378"/>
        <dbReference type="ChEBI" id="CHEBI:30616"/>
        <dbReference type="ChEBI" id="CHEBI:43474"/>
        <dbReference type="ChEBI" id="CHEBI:456216"/>
    </reaction>
</comment>
<dbReference type="GO" id="GO:0140358">
    <property type="term" value="F:P-type transmembrane transporter activity"/>
    <property type="evidence" value="ECO:0007669"/>
    <property type="project" value="InterPro"/>
</dbReference>
<evidence type="ECO:0000256" key="4">
    <source>
        <dbReference type="ARBA" id="ARBA00022741"/>
    </source>
</evidence>
<keyword evidence="9" id="KW-1133">Transmembrane helix</keyword>
<dbReference type="GO" id="GO:0046872">
    <property type="term" value="F:metal ion binding"/>
    <property type="evidence" value="ECO:0007669"/>
    <property type="project" value="UniProtKB-KW"/>
</dbReference>
<gene>
    <name evidence="13" type="primary">LOC113469903</name>
</gene>
<feature type="transmembrane region" description="Helical" evidence="9">
    <location>
        <begin position="236"/>
        <end position="261"/>
    </location>
</feature>
<name>A0A3Q0J5L6_DIACI</name>
<dbReference type="PANTHER" id="PTHR45630:SF8">
    <property type="entry name" value="CATION-TRANSPORTING ATPASE"/>
    <property type="match status" value="1"/>
</dbReference>
<dbReference type="Pfam" id="PF00122">
    <property type="entry name" value="E1-E2_ATPase"/>
    <property type="match status" value="1"/>
</dbReference>
<dbReference type="AlphaFoldDB" id="A0A3Q0J5L6"/>
<keyword evidence="12" id="KW-1185">Reference proteome</keyword>
<dbReference type="GO" id="GO:0006874">
    <property type="term" value="P:intracellular calcium ion homeostasis"/>
    <property type="evidence" value="ECO:0007669"/>
    <property type="project" value="TreeGrafter"/>
</dbReference>
<dbReference type="InterPro" id="IPR004014">
    <property type="entry name" value="ATPase_P-typ_cation-transptr_N"/>
</dbReference>
<dbReference type="SUPFAM" id="SSF81653">
    <property type="entry name" value="Calcium ATPase, transduction domain A"/>
    <property type="match status" value="1"/>
</dbReference>
<dbReference type="RefSeq" id="XP_026683721.1">
    <property type="nucleotide sequence ID" value="XM_026827920.1"/>
</dbReference>
<dbReference type="Gene3D" id="2.70.150.10">
    <property type="entry name" value="Calcium-transporting ATPase, cytoplasmic transduction domain A"/>
    <property type="match status" value="1"/>
</dbReference>
<evidence type="ECO:0000259" key="10">
    <source>
        <dbReference type="Pfam" id="PF00122"/>
    </source>
</evidence>
<evidence type="ECO:0000256" key="6">
    <source>
        <dbReference type="ARBA" id="ARBA00022842"/>
    </source>
</evidence>
<evidence type="ECO:0000256" key="7">
    <source>
        <dbReference type="ARBA" id="ARBA00022967"/>
    </source>
</evidence>
<keyword evidence="6" id="KW-0460">Magnesium</keyword>
<dbReference type="InterPro" id="IPR023298">
    <property type="entry name" value="ATPase_P-typ_TM_dom_sf"/>
</dbReference>
<evidence type="ECO:0000259" key="11">
    <source>
        <dbReference type="Pfam" id="PF00690"/>
    </source>
</evidence>
<keyword evidence="9" id="KW-0812">Transmembrane</keyword>
<accession>A0A3Q0J5L6</accession>
<protein>
    <submittedName>
        <fullName evidence="13">Probable cation-transporting ATPase 13A3</fullName>
    </submittedName>
</protein>
<dbReference type="GO" id="GO:0015203">
    <property type="term" value="F:polyamine transmembrane transporter activity"/>
    <property type="evidence" value="ECO:0007669"/>
    <property type="project" value="TreeGrafter"/>
</dbReference>
<dbReference type="KEGG" id="dci:113469903"/>
<comment type="subcellular location">
    <subcellularLocation>
        <location evidence="1">Membrane</location>
        <topology evidence="1">Multi-pass membrane protein</topology>
    </subcellularLocation>
</comment>
<keyword evidence="5" id="KW-0067">ATP-binding</keyword>
<dbReference type="PANTHER" id="PTHR45630">
    <property type="entry name" value="CATION-TRANSPORTING ATPASE-RELATED"/>
    <property type="match status" value="1"/>
</dbReference>
<dbReference type="Proteomes" id="UP000079169">
    <property type="component" value="Unplaced"/>
</dbReference>
<dbReference type="GO" id="GO:0005524">
    <property type="term" value="F:ATP binding"/>
    <property type="evidence" value="ECO:0007669"/>
    <property type="project" value="UniProtKB-KW"/>
</dbReference>
<dbReference type="GeneID" id="113469903"/>
<keyword evidence="2" id="KW-0597">Phosphoprotein</keyword>
<proteinExistence type="predicted"/>
<sequence length="311" mass="34828">MLFIYENQRNLRSTVHSSDVASIIRNGNVSSVSTELLVPGDILVIPPHGCVMHCDAVLLAGNCIVNESMLTGSLPADTQVLLCAGHQDIDSSVHHMGEKRHNAFPLQEAYQQTHKCYYVRDIKTLTAQSIINQNEDNNNGCEGVKEEIEKDPEGAKLAVHSSAGEFKEMDQVRVFDCKKLRYVWDPELRHFYKLCGLGLHISTAQLHDARGLTSVQQYLRRVVYGKNEIAVPMKSIFSLLFLEVLNPFYVFQLFSFALWFADDYTSYAMAIAAMSVFSITGAIIQTRKDNSEIRPNIISVPIKGSKMKGLL</sequence>
<dbReference type="GO" id="GO:0019829">
    <property type="term" value="F:ATPase-coupled monoatomic cation transmembrane transporter activity"/>
    <property type="evidence" value="ECO:0007669"/>
    <property type="project" value="TreeGrafter"/>
</dbReference>
<evidence type="ECO:0000256" key="9">
    <source>
        <dbReference type="SAM" id="Phobius"/>
    </source>
</evidence>
<keyword evidence="3" id="KW-0479">Metal-binding</keyword>
<dbReference type="GO" id="GO:0016020">
    <property type="term" value="C:membrane"/>
    <property type="evidence" value="ECO:0007669"/>
    <property type="project" value="UniProtKB-SubCell"/>
</dbReference>
<dbReference type="InterPro" id="IPR006544">
    <property type="entry name" value="P-type_TPase_V"/>
</dbReference>
<evidence type="ECO:0000256" key="5">
    <source>
        <dbReference type="ARBA" id="ARBA00022840"/>
    </source>
</evidence>
<evidence type="ECO:0000313" key="12">
    <source>
        <dbReference type="Proteomes" id="UP000079169"/>
    </source>
</evidence>
<keyword evidence="7" id="KW-1278">Translocase</keyword>
<dbReference type="Pfam" id="PF00690">
    <property type="entry name" value="Cation_ATPase_N"/>
    <property type="match status" value="1"/>
</dbReference>